<organism evidence="1 2">
    <name type="scientific">Racocetra persica</name>
    <dbReference type="NCBI Taxonomy" id="160502"/>
    <lineage>
        <taxon>Eukaryota</taxon>
        <taxon>Fungi</taxon>
        <taxon>Fungi incertae sedis</taxon>
        <taxon>Mucoromycota</taxon>
        <taxon>Glomeromycotina</taxon>
        <taxon>Glomeromycetes</taxon>
        <taxon>Diversisporales</taxon>
        <taxon>Gigasporaceae</taxon>
        <taxon>Racocetra</taxon>
    </lineage>
</organism>
<gene>
    <name evidence="1" type="ORF">RPERSI_LOCUS27809</name>
</gene>
<proteinExistence type="predicted"/>
<reference evidence="1" key="1">
    <citation type="submission" date="2021-06" db="EMBL/GenBank/DDBJ databases">
        <authorList>
            <person name="Kallberg Y."/>
            <person name="Tangrot J."/>
            <person name="Rosling A."/>
        </authorList>
    </citation>
    <scope>NUCLEOTIDE SEQUENCE</scope>
    <source>
        <strain evidence="1">MA461A</strain>
    </source>
</reference>
<protein>
    <submittedName>
        <fullName evidence="1">33715_t:CDS:1</fullName>
    </submittedName>
</protein>
<feature type="non-terminal residue" evidence="1">
    <location>
        <position position="128"/>
    </location>
</feature>
<dbReference type="Proteomes" id="UP000789920">
    <property type="component" value="Unassembled WGS sequence"/>
</dbReference>
<accession>A0ACA9S9B6</accession>
<evidence type="ECO:0000313" key="1">
    <source>
        <dbReference type="EMBL" id="CAG8830435.1"/>
    </source>
</evidence>
<comment type="caution">
    <text evidence="1">The sequence shown here is derived from an EMBL/GenBank/DDBJ whole genome shotgun (WGS) entry which is preliminary data.</text>
</comment>
<sequence length="128" mass="14920">SPYEAVFSSDNEMLFETSSSHDSLSDEESQQNVLQLYIGLTFNTWDDVDTFIESYRKCKGFSFWRSRTDLHSDYSSIRRRSYECSYSRAHKAKKAIDITKQCKHSSGAVNYKHTHEMNPIVVQTAPRY</sequence>
<feature type="non-terminal residue" evidence="1">
    <location>
        <position position="1"/>
    </location>
</feature>
<name>A0ACA9S9B6_9GLOM</name>
<evidence type="ECO:0000313" key="2">
    <source>
        <dbReference type="Proteomes" id="UP000789920"/>
    </source>
</evidence>
<dbReference type="EMBL" id="CAJVQC010099142">
    <property type="protein sequence ID" value="CAG8830435.1"/>
    <property type="molecule type" value="Genomic_DNA"/>
</dbReference>
<keyword evidence="2" id="KW-1185">Reference proteome</keyword>